<name>B9S567_RICCO</name>
<dbReference type="Proteomes" id="UP000008311">
    <property type="component" value="Unassembled WGS sequence"/>
</dbReference>
<dbReference type="SUPFAM" id="SSF52058">
    <property type="entry name" value="L domain-like"/>
    <property type="match status" value="1"/>
</dbReference>
<dbReference type="InterPro" id="IPR051848">
    <property type="entry name" value="PGIP"/>
</dbReference>
<dbReference type="PANTHER" id="PTHR48059">
    <property type="entry name" value="POLYGALACTURONASE INHIBITOR 1"/>
    <property type="match status" value="1"/>
</dbReference>
<dbReference type="EMBL" id="EQ973868">
    <property type="protein sequence ID" value="EEF41287.1"/>
    <property type="molecule type" value="Genomic_DNA"/>
</dbReference>
<gene>
    <name evidence="2" type="ORF">RCOM_1721680</name>
</gene>
<accession>B9S567</accession>
<dbReference type="AlphaFoldDB" id="B9S567"/>
<dbReference type="PANTHER" id="PTHR48059:SF30">
    <property type="entry name" value="OS06G0587000 PROTEIN"/>
    <property type="match status" value="1"/>
</dbReference>
<protein>
    <submittedName>
        <fullName evidence="2">Uncharacterized protein</fullName>
    </submittedName>
</protein>
<dbReference type="InParanoid" id="B9S567"/>
<evidence type="ECO:0000313" key="2">
    <source>
        <dbReference type="EMBL" id="EEF41287.1"/>
    </source>
</evidence>
<reference evidence="3" key="1">
    <citation type="journal article" date="2010" name="Nat. Biotechnol.">
        <title>Draft genome sequence of the oilseed species Ricinus communis.</title>
        <authorList>
            <person name="Chan A.P."/>
            <person name="Crabtree J."/>
            <person name="Zhao Q."/>
            <person name="Lorenzi H."/>
            <person name="Orvis J."/>
            <person name="Puiu D."/>
            <person name="Melake-Berhan A."/>
            <person name="Jones K.M."/>
            <person name="Redman J."/>
            <person name="Chen G."/>
            <person name="Cahoon E.B."/>
            <person name="Gedil M."/>
            <person name="Stanke M."/>
            <person name="Haas B.J."/>
            <person name="Wortman J.R."/>
            <person name="Fraser-Liggett C.M."/>
            <person name="Ravel J."/>
            <person name="Rabinowicz P.D."/>
        </authorList>
    </citation>
    <scope>NUCLEOTIDE SEQUENCE [LARGE SCALE GENOMIC DNA]</scope>
    <source>
        <strain evidence="3">cv. Hale</strain>
    </source>
</reference>
<sequence length="109" mass="12076">MVILRQLPMSIIFLQHQQPSPSTKENILGLIPTELELASCRSLEALDLSYLAGILPTGLFQLQKLRKLILSSNSLVCQTPWSLARLISLTKLILNKNSLSGAIHPSRKC</sequence>
<organism evidence="2 3">
    <name type="scientific">Ricinus communis</name>
    <name type="common">Castor bean</name>
    <dbReference type="NCBI Taxonomy" id="3988"/>
    <lineage>
        <taxon>Eukaryota</taxon>
        <taxon>Viridiplantae</taxon>
        <taxon>Streptophyta</taxon>
        <taxon>Embryophyta</taxon>
        <taxon>Tracheophyta</taxon>
        <taxon>Spermatophyta</taxon>
        <taxon>Magnoliopsida</taxon>
        <taxon>eudicotyledons</taxon>
        <taxon>Gunneridae</taxon>
        <taxon>Pentapetalae</taxon>
        <taxon>rosids</taxon>
        <taxon>fabids</taxon>
        <taxon>Malpighiales</taxon>
        <taxon>Euphorbiaceae</taxon>
        <taxon>Acalyphoideae</taxon>
        <taxon>Acalypheae</taxon>
        <taxon>Ricinus</taxon>
    </lineage>
</organism>
<evidence type="ECO:0000313" key="3">
    <source>
        <dbReference type="Proteomes" id="UP000008311"/>
    </source>
</evidence>
<evidence type="ECO:0000256" key="1">
    <source>
        <dbReference type="ARBA" id="ARBA00004196"/>
    </source>
</evidence>
<comment type="subcellular location">
    <subcellularLocation>
        <location evidence="1">Cell envelope</location>
    </subcellularLocation>
</comment>
<proteinExistence type="predicted"/>
<keyword evidence="3" id="KW-1185">Reference proteome</keyword>
<dbReference type="InterPro" id="IPR032675">
    <property type="entry name" value="LRR_dom_sf"/>
</dbReference>
<dbReference type="Gene3D" id="3.80.10.10">
    <property type="entry name" value="Ribonuclease Inhibitor"/>
    <property type="match status" value="1"/>
</dbReference>